<feature type="coiled-coil region" evidence="1">
    <location>
        <begin position="10"/>
        <end position="56"/>
    </location>
</feature>
<protein>
    <submittedName>
        <fullName evidence="2">DUF6435 family protein</fullName>
    </submittedName>
</protein>
<accession>A0ABT9GPD8</accession>
<gene>
    <name evidence="2" type="ORF">Q3O59_05685</name>
</gene>
<sequence>MFGFLKQDPVKKLRKQYDAKLEQAMLAQRKGDMRLFADLTAESEALWQQIEQLQQQQS</sequence>
<dbReference type="RefSeq" id="WP_305944656.1">
    <property type="nucleotide sequence ID" value="NZ_JAUZVY010000002.1"/>
</dbReference>
<name>A0ABT9GPD8_9GAMM</name>
<dbReference type="EMBL" id="JAUZVY010000002">
    <property type="protein sequence ID" value="MDP4528521.1"/>
    <property type="molecule type" value="Genomic_DNA"/>
</dbReference>
<evidence type="ECO:0000313" key="2">
    <source>
        <dbReference type="EMBL" id="MDP4528521.1"/>
    </source>
</evidence>
<dbReference type="InterPro" id="IPR045493">
    <property type="entry name" value="DUF6435"/>
</dbReference>
<proteinExistence type="predicted"/>
<dbReference type="Proteomes" id="UP001236258">
    <property type="component" value="Unassembled WGS sequence"/>
</dbReference>
<reference evidence="2 3" key="1">
    <citation type="submission" date="2023-08" db="EMBL/GenBank/DDBJ databases">
        <authorList>
            <person name="Joshi A."/>
            <person name="Thite S."/>
        </authorList>
    </citation>
    <scope>NUCLEOTIDE SEQUENCE [LARGE SCALE GENOMIC DNA]</scope>
    <source>
        <strain evidence="2 3">1E1</strain>
    </source>
</reference>
<dbReference type="Pfam" id="PF20027">
    <property type="entry name" value="DUF6435"/>
    <property type="match status" value="1"/>
</dbReference>
<keyword evidence="1" id="KW-0175">Coiled coil</keyword>
<organism evidence="2 3">
    <name type="scientific">Alkalimonas delamerensis</name>
    <dbReference type="NCBI Taxonomy" id="265981"/>
    <lineage>
        <taxon>Bacteria</taxon>
        <taxon>Pseudomonadati</taxon>
        <taxon>Pseudomonadota</taxon>
        <taxon>Gammaproteobacteria</taxon>
        <taxon>Alkalimonas</taxon>
    </lineage>
</organism>
<evidence type="ECO:0000313" key="3">
    <source>
        <dbReference type="Proteomes" id="UP001236258"/>
    </source>
</evidence>
<keyword evidence="3" id="KW-1185">Reference proteome</keyword>
<comment type="caution">
    <text evidence="2">The sequence shown here is derived from an EMBL/GenBank/DDBJ whole genome shotgun (WGS) entry which is preliminary data.</text>
</comment>
<evidence type="ECO:0000256" key="1">
    <source>
        <dbReference type="SAM" id="Coils"/>
    </source>
</evidence>
<dbReference type="NCBIfam" id="NF033487">
    <property type="entry name" value="Lacal_2735_fam"/>
    <property type="match status" value="1"/>
</dbReference>